<dbReference type="EMBL" id="QZVS01000082">
    <property type="protein sequence ID" value="RJT88509.1"/>
    <property type="molecule type" value="Genomic_DNA"/>
</dbReference>
<proteinExistence type="predicted"/>
<reference evidence="1 2" key="1">
    <citation type="submission" date="2018-09" db="EMBL/GenBank/DDBJ databases">
        <title>Novel species of Cryobacterium.</title>
        <authorList>
            <person name="Liu Q."/>
            <person name="Xin Y.-H."/>
        </authorList>
    </citation>
    <scope>NUCLEOTIDE SEQUENCE [LARGE SCALE GENOMIC DNA]</scope>
    <source>
        <strain evidence="1 2">Hh39</strain>
    </source>
</reference>
<dbReference type="Proteomes" id="UP000272015">
    <property type="component" value="Unassembled WGS sequence"/>
</dbReference>
<evidence type="ECO:0000313" key="1">
    <source>
        <dbReference type="EMBL" id="RJT88509.1"/>
    </source>
</evidence>
<gene>
    <name evidence="1" type="ORF">D6T64_10285</name>
</gene>
<organism evidence="1 2">
    <name type="scientific">Cryobacterium melibiosiphilum</name>
    <dbReference type="NCBI Taxonomy" id="995039"/>
    <lineage>
        <taxon>Bacteria</taxon>
        <taxon>Bacillati</taxon>
        <taxon>Actinomycetota</taxon>
        <taxon>Actinomycetes</taxon>
        <taxon>Micrococcales</taxon>
        <taxon>Microbacteriaceae</taxon>
        <taxon>Cryobacterium</taxon>
    </lineage>
</organism>
<keyword evidence="2" id="KW-1185">Reference proteome</keyword>
<dbReference type="AlphaFoldDB" id="A0A3A5MKV3"/>
<name>A0A3A5MKV3_9MICO</name>
<comment type="caution">
    <text evidence="1">The sequence shown here is derived from an EMBL/GenBank/DDBJ whole genome shotgun (WGS) entry which is preliminary data.</text>
</comment>
<protein>
    <submittedName>
        <fullName evidence="1">Uncharacterized protein</fullName>
    </submittedName>
</protein>
<evidence type="ECO:0000313" key="2">
    <source>
        <dbReference type="Proteomes" id="UP000272015"/>
    </source>
</evidence>
<sequence length="177" mass="17668">MGLLTRVAVVGLLTIAGGVLVKTASAEPAVRSAGAAVYLGQVVAQSVQQGVRGAQAISSVPVLPGGARLLVVWSDRVPGDQPGYGCQAWYYSPAGGGTIYTTHTALTKIVAPTTPLLLAPWDTLAEGVTPIGGAAVFAKATATSVTMSFAITAQEPALISSAATSAITATGTVPCFD</sequence>
<accession>A0A3A5MKV3</accession>